<evidence type="ECO:0000256" key="4">
    <source>
        <dbReference type="ARBA" id="ARBA00023040"/>
    </source>
</evidence>
<dbReference type="AlphaFoldDB" id="A0A8W8LN20"/>
<keyword evidence="3 10" id="KW-1133">Transmembrane helix</keyword>
<feature type="transmembrane region" description="Helical" evidence="10">
    <location>
        <begin position="268"/>
        <end position="288"/>
    </location>
</feature>
<organism evidence="12 13">
    <name type="scientific">Magallana gigas</name>
    <name type="common">Pacific oyster</name>
    <name type="synonym">Crassostrea gigas</name>
    <dbReference type="NCBI Taxonomy" id="29159"/>
    <lineage>
        <taxon>Eukaryota</taxon>
        <taxon>Metazoa</taxon>
        <taxon>Spiralia</taxon>
        <taxon>Lophotrochozoa</taxon>
        <taxon>Mollusca</taxon>
        <taxon>Bivalvia</taxon>
        <taxon>Autobranchia</taxon>
        <taxon>Pteriomorphia</taxon>
        <taxon>Ostreida</taxon>
        <taxon>Ostreoidea</taxon>
        <taxon>Ostreidae</taxon>
        <taxon>Magallana</taxon>
    </lineage>
</organism>
<name>A0A8W8LN20_MAGGI</name>
<evidence type="ECO:0000256" key="9">
    <source>
        <dbReference type="SAM" id="MobiDB-lite"/>
    </source>
</evidence>
<keyword evidence="2 8" id="KW-0812">Transmembrane</keyword>
<evidence type="ECO:0000256" key="10">
    <source>
        <dbReference type="SAM" id="Phobius"/>
    </source>
</evidence>
<keyword evidence="13" id="KW-1185">Reference proteome</keyword>
<evidence type="ECO:0000259" key="11">
    <source>
        <dbReference type="PROSITE" id="PS50262"/>
    </source>
</evidence>
<comment type="subcellular location">
    <subcellularLocation>
        <location evidence="1">Membrane</location>
        <topology evidence="1">Multi-pass membrane protein</topology>
    </subcellularLocation>
</comment>
<evidence type="ECO:0000313" key="13">
    <source>
        <dbReference type="Proteomes" id="UP000005408"/>
    </source>
</evidence>
<evidence type="ECO:0000256" key="2">
    <source>
        <dbReference type="ARBA" id="ARBA00022692"/>
    </source>
</evidence>
<evidence type="ECO:0000256" key="7">
    <source>
        <dbReference type="ARBA" id="ARBA00023224"/>
    </source>
</evidence>
<dbReference type="Gene3D" id="1.20.1070.10">
    <property type="entry name" value="Rhodopsin 7-helix transmembrane proteins"/>
    <property type="match status" value="1"/>
</dbReference>
<evidence type="ECO:0000256" key="3">
    <source>
        <dbReference type="ARBA" id="ARBA00022989"/>
    </source>
</evidence>
<evidence type="ECO:0000256" key="1">
    <source>
        <dbReference type="ARBA" id="ARBA00004141"/>
    </source>
</evidence>
<keyword evidence="4 8" id="KW-0297">G-protein coupled receptor</keyword>
<feature type="compositionally biased region" description="Low complexity" evidence="9">
    <location>
        <begin position="568"/>
        <end position="579"/>
    </location>
</feature>
<feature type="transmembrane region" description="Helical" evidence="10">
    <location>
        <begin position="477"/>
        <end position="498"/>
    </location>
</feature>
<feature type="transmembrane region" description="Helical" evidence="10">
    <location>
        <begin position="359"/>
        <end position="380"/>
    </location>
</feature>
<feature type="compositionally biased region" description="Polar residues" evidence="9">
    <location>
        <begin position="597"/>
        <end position="609"/>
    </location>
</feature>
<dbReference type="PANTHER" id="PTHR24238">
    <property type="entry name" value="G-PROTEIN COUPLED RECEPTOR"/>
    <property type="match status" value="1"/>
</dbReference>
<feature type="region of interest" description="Disordered" evidence="9">
    <location>
        <begin position="403"/>
        <end position="431"/>
    </location>
</feature>
<proteinExistence type="inferred from homology"/>
<sequence>MSQIPAVVVFYYLLLSVKIYRAFRQREVKLSLLTFGNSHLQPSIKCPIVQRDKYTTVVGLTKSTCTRNSASLITQLQIRKNKKHLNPIAADYPIPEAVSIRKHITMNVTDSLFTTAVSAGEPDMPPKLPALGTYQKGDSSLTFGKKITHLFDSSENTPAAPHSLSLFSCNDSYLTPTAYLELDALSDDRAMTYLPVILFLGVIMIFGILGNLLVLYIYCSDSKRKPANNFIITMALFDFLACGIAIPLDIYDMRFHYTFFNPVACKAFRYSESAFTNASSFILILIAIDRYLKICKPLLPESPNRSKLMCTVATVFGFVIAAPTCLLFGIKRKQIYLRKYCGFDCTVSDEYRNTKFNKYYYALLLALFFITLFTLIGFYLRIWIAIRTRRNSVIGDRPSVIHSSVKSNDSKDSRRSFTKRKRNQSSTSDDDVFVKSDSKQMLNNHQSCTPRKSRIERIGSSVTTMIGNVRCTRTTKIFIAVSIAFIACFLPSITVNLLQANVKSIQMTKSDVVKVILKLLARVHFVNHAINPLIYSYLNVNFRNQCAKAYKRLVSTCNEKLYRRKASISSRSSRSGSSKKLQKTDSDVKTNEVLLEHTNQSQNTETKNL</sequence>
<reference evidence="12" key="1">
    <citation type="submission" date="2022-08" db="UniProtKB">
        <authorList>
            <consortium name="EnsemblMetazoa"/>
        </authorList>
    </citation>
    <scope>IDENTIFICATION</scope>
    <source>
        <strain evidence="12">05x7-T-G4-1.051#20</strain>
    </source>
</reference>
<evidence type="ECO:0000256" key="6">
    <source>
        <dbReference type="ARBA" id="ARBA00023170"/>
    </source>
</evidence>
<keyword evidence="5 10" id="KW-0472">Membrane</keyword>
<feature type="transmembrane region" description="Helical" evidence="10">
    <location>
        <begin position="308"/>
        <end position="330"/>
    </location>
</feature>
<feature type="region of interest" description="Disordered" evidence="9">
    <location>
        <begin position="568"/>
        <end position="609"/>
    </location>
</feature>
<evidence type="ECO:0000256" key="8">
    <source>
        <dbReference type="RuleBase" id="RU000688"/>
    </source>
</evidence>
<dbReference type="InterPro" id="IPR000276">
    <property type="entry name" value="GPCR_Rhodpsn"/>
</dbReference>
<accession>A0A8W8LN20</accession>
<dbReference type="PROSITE" id="PS00237">
    <property type="entry name" value="G_PROTEIN_RECEP_F1_1"/>
    <property type="match status" value="1"/>
</dbReference>
<feature type="transmembrane region" description="Helical" evidence="10">
    <location>
        <begin position="230"/>
        <end position="248"/>
    </location>
</feature>
<evidence type="ECO:0000256" key="5">
    <source>
        <dbReference type="ARBA" id="ARBA00023136"/>
    </source>
</evidence>
<dbReference type="PROSITE" id="PS50262">
    <property type="entry name" value="G_PROTEIN_RECEP_F1_2"/>
    <property type="match status" value="1"/>
</dbReference>
<dbReference type="SUPFAM" id="SSF81321">
    <property type="entry name" value="Family A G protein-coupled receptor-like"/>
    <property type="match status" value="1"/>
</dbReference>
<comment type="similarity">
    <text evidence="8">Belongs to the G-protein coupled receptor 1 family.</text>
</comment>
<protein>
    <recommendedName>
        <fullName evidence="11">G-protein coupled receptors family 1 profile domain-containing protein</fullName>
    </recommendedName>
</protein>
<dbReference type="CDD" id="cd00637">
    <property type="entry name" value="7tm_classA_rhodopsin-like"/>
    <property type="match status" value="1"/>
</dbReference>
<keyword evidence="6 8" id="KW-0675">Receptor</keyword>
<evidence type="ECO:0000313" key="12">
    <source>
        <dbReference type="EnsemblMetazoa" id="G29172.6:cds"/>
    </source>
</evidence>
<feature type="transmembrane region" description="Helical" evidence="10">
    <location>
        <begin position="193"/>
        <end position="218"/>
    </location>
</feature>
<dbReference type="Proteomes" id="UP000005408">
    <property type="component" value="Unassembled WGS sequence"/>
</dbReference>
<feature type="domain" description="G-protein coupled receptors family 1 profile" evidence="11">
    <location>
        <begin position="210"/>
        <end position="535"/>
    </location>
</feature>
<dbReference type="InterPro" id="IPR017452">
    <property type="entry name" value="GPCR_Rhodpsn_7TM"/>
</dbReference>
<keyword evidence="7 8" id="KW-0807">Transducer</keyword>
<dbReference type="EnsemblMetazoa" id="G29172.6">
    <property type="protein sequence ID" value="G29172.6:cds"/>
    <property type="gene ID" value="G29172"/>
</dbReference>
<dbReference type="Pfam" id="PF00001">
    <property type="entry name" value="7tm_1"/>
    <property type="match status" value="1"/>
</dbReference>
<dbReference type="PRINTS" id="PR00237">
    <property type="entry name" value="GPCRRHODOPSN"/>
</dbReference>
<dbReference type="GO" id="GO:0016020">
    <property type="term" value="C:membrane"/>
    <property type="evidence" value="ECO:0007669"/>
    <property type="project" value="UniProtKB-SubCell"/>
</dbReference>
<dbReference type="PANTHER" id="PTHR24238:SF47">
    <property type="entry name" value="ECDYSTEROIDS_DOPAMINE RECEPTOR-RELATED"/>
    <property type="match status" value="1"/>
</dbReference>
<dbReference type="GO" id="GO:0004930">
    <property type="term" value="F:G protein-coupled receptor activity"/>
    <property type="evidence" value="ECO:0007669"/>
    <property type="project" value="UniProtKB-KW"/>
</dbReference>